<organism evidence="2 3">
    <name type="scientific">Eschrichtius robustus</name>
    <name type="common">California gray whale</name>
    <name type="synonym">Eschrichtius gibbosus</name>
    <dbReference type="NCBI Taxonomy" id="9764"/>
    <lineage>
        <taxon>Eukaryota</taxon>
        <taxon>Metazoa</taxon>
        <taxon>Chordata</taxon>
        <taxon>Craniata</taxon>
        <taxon>Vertebrata</taxon>
        <taxon>Euteleostomi</taxon>
        <taxon>Mammalia</taxon>
        <taxon>Eutheria</taxon>
        <taxon>Laurasiatheria</taxon>
        <taxon>Artiodactyla</taxon>
        <taxon>Whippomorpha</taxon>
        <taxon>Cetacea</taxon>
        <taxon>Mysticeti</taxon>
        <taxon>Eschrichtiidae</taxon>
        <taxon>Eschrichtius</taxon>
    </lineage>
</organism>
<dbReference type="AlphaFoldDB" id="A0AB34HZD4"/>
<proteinExistence type="predicted"/>
<evidence type="ECO:0008006" key="4">
    <source>
        <dbReference type="Google" id="ProtNLM"/>
    </source>
</evidence>
<feature type="chain" id="PRO_5044243102" description="Secreted protein" evidence="1">
    <location>
        <begin position="19"/>
        <end position="94"/>
    </location>
</feature>
<feature type="signal peptide" evidence="1">
    <location>
        <begin position="1"/>
        <end position="18"/>
    </location>
</feature>
<evidence type="ECO:0000313" key="3">
    <source>
        <dbReference type="Proteomes" id="UP001159641"/>
    </source>
</evidence>
<accession>A0AB34HZD4</accession>
<keyword evidence="1" id="KW-0732">Signal</keyword>
<dbReference type="Proteomes" id="UP001159641">
    <property type="component" value="Unassembled WGS sequence"/>
</dbReference>
<keyword evidence="3" id="KW-1185">Reference proteome</keyword>
<gene>
    <name evidence="2" type="ORF">J1605_002080</name>
</gene>
<sequence length="94" mass="10386">MLWPGGTELVFLVVVLIATPEVPKNIITTGYEDCAVRGQIIKGRGCRPAKTSGLSKLLLLKYGEQQLCLKLASGRFFLPAGLYLFRHMEDSLAY</sequence>
<protein>
    <recommendedName>
        <fullName evidence="4">Secreted protein</fullName>
    </recommendedName>
</protein>
<name>A0AB34HZD4_ESCRO</name>
<comment type="caution">
    <text evidence="2">The sequence shown here is derived from an EMBL/GenBank/DDBJ whole genome shotgun (WGS) entry which is preliminary data.</text>
</comment>
<dbReference type="EMBL" id="JAIQCJ010000358">
    <property type="protein sequence ID" value="KAJ8796483.1"/>
    <property type="molecule type" value="Genomic_DNA"/>
</dbReference>
<evidence type="ECO:0000256" key="1">
    <source>
        <dbReference type="SAM" id="SignalP"/>
    </source>
</evidence>
<evidence type="ECO:0000313" key="2">
    <source>
        <dbReference type="EMBL" id="KAJ8796483.1"/>
    </source>
</evidence>
<reference evidence="2 3" key="1">
    <citation type="submission" date="2022-11" db="EMBL/GenBank/DDBJ databases">
        <title>Whole genome sequence of Eschrichtius robustus ER-17-0199.</title>
        <authorList>
            <person name="Bruniche-Olsen A."/>
            <person name="Black A.N."/>
            <person name="Fields C.J."/>
            <person name="Walden K."/>
            <person name="Dewoody J.A."/>
        </authorList>
    </citation>
    <scope>NUCLEOTIDE SEQUENCE [LARGE SCALE GENOMIC DNA]</scope>
    <source>
        <strain evidence="2">ER-17-0199</strain>
        <tissue evidence="2">Blubber</tissue>
    </source>
</reference>